<sequence length="738" mass="80564">MAKKAGRCKNYDGCAKAKQHTVIDADEFNFVCPECGSGLSDYVRPKSAGPNWPLLGLLGLVAAGAIGGTGYWLLSGKDKPEAAPVPTPIIAKPPPIAPARCVPQPLLLPGKRSLYERILTRPGAVLTTQPGNGQGEAQAPLTRFYVYQRQSLGGEEWLQVGGSAECKPEGWLRGASAVAWKQQITVVFDNPAGRERVWLFKDDTALESIAKSTDPAADVGQLRVGDSRIVSAEPENYIDFNQKFYLLPITDSREIRNGGGRPMHLLKVHAVTQAEGDETPPPLPEKPKAAVVFVIDSTISMKPYIDRTKQAVRQIFDQLRHSPMGGEIHFGLVAFRSSVKAAPGLEYVDKLVVDPNAPDNIRTFEAGIDSVEEAHVSSAKFDEDAYAGIDRALKSIDWQPYLAKYAVLITDAGALGPGDRDDKGRPLSATGKTAEEIRDSALDDRGVTLYAIHLKTSQGKEYNDHAKAANQYRQLTRNVQTGESLYYPVENAGDIADFGAYIDCVARSMTHNIDAASRPGQGGKVDWAKLCPPLQTGNTASNQQLDRMRRHAEVLGHALRLEYLGKVTAGGVPADFAGWMNDRDLVDPVRPNVEVKVLLSRNELSNLADTVKAILDAARAGQKSSGEFYNSLRSYIAALGRDPTQARHQEKLSLAEMGLLGEYLDGLPYQSHVMGMTPERWAGLGPTEQDDFIREVENKLERYREYESDNRRWIALGGPDSAVEDGDKVYPVPLDALP</sequence>
<dbReference type="InterPro" id="IPR036465">
    <property type="entry name" value="vWFA_dom_sf"/>
</dbReference>
<dbReference type="GO" id="GO:0004674">
    <property type="term" value="F:protein serine/threonine kinase activity"/>
    <property type="evidence" value="ECO:0007669"/>
    <property type="project" value="TreeGrafter"/>
</dbReference>
<dbReference type="STRING" id="1760988.SAMN02949497_0892"/>
<dbReference type="PANTHER" id="PTHR47763">
    <property type="entry name" value="ALPHA-PROTEIN KINASE VWKA"/>
    <property type="match status" value="1"/>
</dbReference>
<dbReference type="OrthoDB" id="9801841at2"/>
<keyword evidence="1" id="KW-0472">Membrane</keyword>
<dbReference type="SUPFAM" id="SSF53300">
    <property type="entry name" value="vWA-like"/>
    <property type="match status" value="1"/>
</dbReference>
<evidence type="ECO:0000313" key="4">
    <source>
        <dbReference type="Proteomes" id="UP000192923"/>
    </source>
</evidence>
<feature type="domain" description="VWFA" evidence="2">
    <location>
        <begin position="290"/>
        <end position="505"/>
    </location>
</feature>
<name>A0A1Y6D0V0_9GAMM</name>
<dbReference type="AlphaFoldDB" id="A0A1Y6D0V0"/>
<gene>
    <name evidence="3" type="ORF">SAMN02949497_0892</name>
</gene>
<keyword evidence="1" id="KW-1133">Transmembrane helix</keyword>
<proteinExistence type="predicted"/>
<organism evidence="3 4">
    <name type="scientific">Methylomagnum ishizawai</name>
    <dbReference type="NCBI Taxonomy" id="1760988"/>
    <lineage>
        <taxon>Bacteria</taxon>
        <taxon>Pseudomonadati</taxon>
        <taxon>Pseudomonadota</taxon>
        <taxon>Gammaproteobacteria</taxon>
        <taxon>Methylococcales</taxon>
        <taxon>Methylococcaceae</taxon>
        <taxon>Methylomagnum</taxon>
    </lineage>
</organism>
<dbReference type="EMBL" id="FXAM01000001">
    <property type="protein sequence ID" value="SMF93605.1"/>
    <property type="molecule type" value="Genomic_DNA"/>
</dbReference>
<dbReference type="SMART" id="SM00327">
    <property type="entry name" value="VWA"/>
    <property type="match status" value="1"/>
</dbReference>
<protein>
    <recommendedName>
        <fullName evidence="2">VWFA domain-containing protein</fullName>
    </recommendedName>
</protein>
<keyword evidence="4" id="KW-1185">Reference proteome</keyword>
<accession>A0A1Y6D0V0</accession>
<evidence type="ECO:0000256" key="1">
    <source>
        <dbReference type="SAM" id="Phobius"/>
    </source>
</evidence>
<dbReference type="PANTHER" id="PTHR47763:SF1">
    <property type="entry name" value="DUF659 DOMAIN-CONTAINING PROTEIN"/>
    <property type="match status" value="1"/>
</dbReference>
<evidence type="ECO:0000259" key="2">
    <source>
        <dbReference type="PROSITE" id="PS50234"/>
    </source>
</evidence>
<dbReference type="CDD" id="cd00198">
    <property type="entry name" value="vWFA"/>
    <property type="match status" value="1"/>
</dbReference>
<dbReference type="InterPro" id="IPR002035">
    <property type="entry name" value="VWF_A"/>
</dbReference>
<evidence type="ECO:0000313" key="3">
    <source>
        <dbReference type="EMBL" id="SMF93605.1"/>
    </source>
</evidence>
<reference evidence="3" key="1">
    <citation type="submission" date="2016-12" db="EMBL/GenBank/DDBJ databases">
        <authorList>
            <person name="Song W.-J."/>
            <person name="Kurnit D.M."/>
        </authorList>
    </citation>
    <scope>NUCLEOTIDE SEQUENCE [LARGE SCALE GENOMIC DNA]</scope>
    <source>
        <strain evidence="3">175</strain>
    </source>
</reference>
<dbReference type="InterPro" id="IPR052969">
    <property type="entry name" value="Thr-specific_kinase-like"/>
</dbReference>
<dbReference type="Gene3D" id="3.40.50.410">
    <property type="entry name" value="von Willebrand factor, type A domain"/>
    <property type="match status" value="1"/>
</dbReference>
<feature type="transmembrane region" description="Helical" evidence="1">
    <location>
        <begin position="54"/>
        <end position="74"/>
    </location>
</feature>
<keyword evidence="1" id="KW-0812">Transmembrane</keyword>
<dbReference type="RefSeq" id="WP_085210321.1">
    <property type="nucleotide sequence ID" value="NZ_FXAM01000001.1"/>
</dbReference>
<dbReference type="Proteomes" id="UP000192923">
    <property type="component" value="Unassembled WGS sequence"/>
</dbReference>
<dbReference type="GO" id="GO:0005737">
    <property type="term" value="C:cytoplasm"/>
    <property type="evidence" value="ECO:0007669"/>
    <property type="project" value="TreeGrafter"/>
</dbReference>
<dbReference type="PROSITE" id="PS50234">
    <property type="entry name" value="VWFA"/>
    <property type="match status" value="1"/>
</dbReference>